<dbReference type="Pfam" id="PF13238">
    <property type="entry name" value="AAA_18"/>
    <property type="match status" value="1"/>
</dbReference>
<comment type="caution">
    <text evidence="1">The sequence shown here is derived from an EMBL/GenBank/DDBJ whole genome shotgun (WGS) entry which is preliminary data.</text>
</comment>
<dbReference type="GO" id="GO:0016301">
    <property type="term" value="F:kinase activity"/>
    <property type="evidence" value="ECO:0007669"/>
    <property type="project" value="UniProtKB-KW"/>
</dbReference>
<dbReference type="AlphaFoldDB" id="A0A0P9CZ01"/>
<name>A0A0P9CZ01_9CHLR</name>
<protein>
    <submittedName>
        <fullName evidence="1">Nucleoside kinase</fullName>
    </submittedName>
</protein>
<dbReference type="EMBL" id="LJCR01000813">
    <property type="protein sequence ID" value="KPV51695.1"/>
    <property type="molecule type" value="Genomic_DNA"/>
</dbReference>
<proteinExistence type="predicted"/>
<dbReference type="SUPFAM" id="SSF52540">
    <property type="entry name" value="P-loop containing nucleoside triphosphate hydrolases"/>
    <property type="match status" value="1"/>
</dbReference>
<gene>
    <name evidence="1" type="ORF">SE17_19770</name>
</gene>
<keyword evidence="2" id="KW-1185">Reference proteome</keyword>
<keyword evidence="1" id="KW-0808">Transferase</keyword>
<organism evidence="1 2">
    <name type="scientific">Kouleothrix aurantiaca</name>
    <dbReference type="NCBI Taxonomy" id="186479"/>
    <lineage>
        <taxon>Bacteria</taxon>
        <taxon>Bacillati</taxon>
        <taxon>Chloroflexota</taxon>
        <taxon>Chloroflexia</taxon>
        <taxon>Chloroflexales</taxon>
        <taxon>Roseiflexineae</taxon>
        <taxon>Roseiflexaceae</taxon>
        <taxon>Kouleothrix</taxon>
    </lineage>
</organism>
<dbReference type="InterPro" id="IPR027417">
    <property type="entry name" value="P-loop_NTPase"/>
</dbReference>
<sequence length="168" mass="18168">MGVKNYLLDGVSCAGKTTVCNELQRRGYHTIHGDRELAYWGDLETGEPVAGSAVENRAWLWDVAKVKALVADHNHAATFFCGGSRNSGRFIDLFDQVFVLAIDLDTLNRRLAARPAHAWGGTASEGEAFAREQHATNAGLPAKATIIDATAPLASVVDTILLYTNQNE</sequence>
<keyword evidence="1" id="KW-0418">Kinase</keyword>
<accession>A0A0P9CZ01</accession>
<dbReference type="Gene3D" id="3.40.50.300">
    <property type="entry name" value="P-loop containing nucleotide triphosphate hydrolases"/>
    <property type="match status" value="1"/>
</dbReference>
<dbReference type="PATRIC" id="fig|186479.3.peg.10302"/>
<evidence type="ECO:0000313" key="1">
    <source>
        <dbReference type="EMBL" id="KPV51695.1"/>
    </source>
</evidence>
<dbReference type="Proteomes" id="UP000050509">
    <property type="component" value="Unassembled WGS sequence"/>
</dbReference>
<evidence type="ECO:0000313" key="2">
    <source>
        <dbReference type="Proteomes" id="UP000050509"/>
    </source>
</evidence>
<reference evidence="1 2" key="1">
    <citation type="submission" date="2015-09" db="EMBL/GenBank/DDBJ databases">
        <title>Draft genome sequence of Kouleothrix aurantiaca JCM 19913.</title>
        <authorList>
            <person name="Hemp J."/>
        </authorList>
    </citation>
    <scope>NUCLEOTIDE SEQUENCE [LARGE SCALE GENOMIC DNA]</scope>
    <source>
        <strain evidence="1 2">COM-B</strain>
    </source>
</reference>